<reference evidence="2 3" key="1">
    <citation type="journal article" date="2009" name="J. Bacteriol.">
        <title>Complete genome sequence of Robiginitalea biformata HTCC2501.</title>
        <authorList>
            <person name="Oh H.M."/>
            <person name="Giovannoni S.J."/>
            <person name="Lee K."/>
            <person name="Ferriera S."/>
            <person name="Johnson J."/>
            <person name="Cho J.C."/>
        </authorList>
    </citation>
    <scope>NUCLEOTIDE SEQUENCE [LARGE SCALE GENOMIC DNA]</scope>
    <source>
        <strain evidence="3">ATCC BAA-864 / HTCC2501 / KCTC 12146</strain>
    </source>
</reference>
<accession>A4CI84</accession>
<dbReference type="Pfam" id="PF13604">
    <property type="entry name" value="AAA_30"/>
    <property type="match status" value="1"/>
</dbReference>
<organism evidence="2 3">
    <name type="scientific">Robiginitalea biformata (strain ATCC BAA-864 / DSM 15991 / KCTC 12146 / HTCC2501)</name>
    <dbReference type="NCBI Taxonomy" id="313596"/>
    <lineage>
        <taxon>Bacteria</taxon>
        <taxon>Pseudomonadati</taxon>
        <taxon>Bacteroidota</taxon>
        <taxon>Flavobacteriia</taxon>
        <taxon>Flavobacteriales</taxon>
        <taxon>Flavobacteriaceae</taxon>
        <taxon>Robiginitalea</taxon>
    </lineage>
</organism>
<keyword evidence="2" id="KW-0547">Nucleotide-binding</keyword>
<dbReference type="AlphaFoldDB" id="A4CI84"/>
<proteinExistence type="predicted"/>
<name>A4CI84_ROBBH</name>
<sequence>MKQTKNILEFLQFSAPTADQKSALEKLEAFVSKRNKEDFFILSGAAGTGKTSITTALIGLLNHNGVHYKIAAPTGRAARILGRKARTINSTVHSLIYNAKPNPESGIIHLQPKKNEVMDYTIFIIDEASMISSVASKDDNALFQAKRSLLSDLIDFVKEGNANNKIVFLGDRNQLPPVHERVSQALSEVYLTQKFDLKGSVSILHEVKRQQDGTEILRNATLLSREIEAGGSQFALTGFAKTDIWSAVGEYARSYSSENVDRCISIGATHKMNAVFNGAVRRTLYGFGANTIEQDELLIITRQWKRNGHTLFSGDHLIVKEVFMSDLEEVAGLHFVPVKLKSKTLKGEDEYIEDYLLLESVVQPQGLTSKQENNLRHERYTKNIVYRESGNAFDDRYVGAIRATYGHSITCHKAQGGEWDKVFLNSFYMPSLRYMYTAITRAQNTLVLY</sequence>
<dbReference type="PANTHER" id="PTHR43788">
    <property type="entry name" value="DNA2/NAM7 HELICASE FAMILY MEMBER"/>
    <property type="match status" value="1"/>
</dbReference>
<dbReference type="InterPro" id="IPR050534">
    <property type="entry name" value="Coronavir_polyprotein_1ab"/>
</dbReference>
<dbReference type="GO" id="GO:0004386">
    <property type="term" value="F:helicase activity"/>
    <property type="evidence" value="ECO:0007669"/>
    <property type="project" value="UniProtKB-KW"/>
</dbReference>
<dbReference type="STRING" id="313596.RB2501_07070"/>
<keyword evidence="3" id="KW-1185">Reference proteome</keyword>
<keyword evidence="2" id="KW-0347">Helicase</keyword>
<protein>
    <submittedName>
        <fullName evidence="2">Helicase, putative</fullName>
    </submittedName>
</protein>
<keyword evidence="2" id="KW-0378">Hydrolase</keyword>
<dbReference type="KEGG" id="rbi:RB2501_07070"/>
<evidence type="ECO:0000313" key="2">
    <source>
        <dbReference type="EMBL" id="EAR16642.1"/>
    </source>
</evidence>
<dbReference type="Pfam" id="PF13538">
    <property type="entry name" value="UvrD_C_2"/>
    <property type="match status" value="1"/>
</dbReference>
<dbReference type="Proteomes" id="UP000009049">
    <property type="component" value="Chromosome"/>
</dbReference>
<dbReference type="HOGENOM" id="CLU_017039_0_0_10"/>
<dbReference type="RefSeq" id="WP_015753399.1">
    <property type="nucleotide sequence ID" value="NC_013222.1"/>
</dbReference>
<keyword evidence="2" id="KW-0067">ATP-binding</keyword>
<dbReference type="InterPro" id="IPR027785">
    <property type="entry name" value="UvrD-like_helicase_C"/>
</dbReference>
<gene>
    <name evidence="2" type="ordered locus">RB2501_07070</name>
</gene>
<dbReference type="OrthoDB" id="9803432at2"/>
<dbReference type="EMBL" id="CP001712">
    <property type="protein sequence ID" value="EAR16642.1"/>
    <property type="molecule type" value="Genomic_DNA"/>
</dbReference>
<feature type="domain" description="UvrD-like helicase C-terminal" evidence="1">
    <location>
        <begin position="406"/>
        <end position="449"/>
    </location>
</feature>
<dbReference type="Gene3D" id="3.40.50.300">
    <property type="entry name" value="P-loop containing nucleotide triphosphate hydrolases"/>
    <property type="match status" value="2"/>
</dbReference>
<dbReference type="SUPFAM" id="SSF52540">
    <property type="entry name" value="P-loop containing nucleoside triphosphate hydrolases"/>
    <property type="match status" value="1"/>
</dbReference>
<evidence type="ECO:0000259" key="1">
    <source>
        <dbReference type="Pfam" id="PF13538"/>
    </source>
</evidence>
<dbReference type="CDD" id="cd18809">
    <property type="entry name" value="SF1_C_RecD"/>
    <property type="match status" value="1"/>
</dbReference>
<dbReference type="InterPro" id="IPR027417">
    <property type="entry name" value="P-loop_NTPase"/>
</dbReference>
<dbReference type="eggNOG" id="COG0507">
    <property type="taxonomic scope" value="Bacteria"/>
</dbReference>
<evidence type="ECO:0000313" key="3">
    <source>
        <dbReference type="Proteomes" id="UP000009049"/>
    </source>
</evidence>